<organism evidence="2">
    <name type="scientific">Caldithrix abyssi</name>
    <dbReference type="NCBI Taxonomy" id="187145"/>
    <lineage>
        <taxon>Bacteria</taxon>
        <taxon>Pseudomonadati</taxon>
        <taxon>Calditrichota</taxon>
        <taxon>Calditrichia</taxon>
        <taxon>Calditrichales</taxon>
        <taxon>Calditrichaceae</taxon>
        <taxon>Caldithrix</taxon>
    </lineage>
</organism>
<dbReference type="CDD" id="cd24054">
    <property type="entry name" value="ASKHA_NBD_AaPPX-GppA_MtPPX2-like"/>
    <property type="match status" value="1"/>
</dbReference>
<dbReference type="EMBL" id="DRTD01000597">
    <property type="protein sequence ID" value="HHE55708.1"/>
    <property type="molecule type" value="Genomic_DNA"/>
</dbReference>
<dbReference type="Gene3D" id="3.30.420.40">
    <property type="match status" value="1"/>
</dbReference>
<dbReference type="InterPro" id="IPR043129">
    <property type="entry name" value="ATPase_NBD"/>
</dbReference>
<protein>
    <recommendedName>
        <fullName evidence="1">Ppx/GppA phosphatase N-terminal domain-containing protein</fullName>
    </recommendedName>
</protein>
<dbReference type="InterPro" id="IPR003695">
    <property type="entry name" value="Ppx_GppA_N"/>
</dbReference>
<dbReference type="GO" id="GO:0016462">
    <property type="term" value="F:pyrophosphatase activity"/>
    <property type="evidence" value="ECO:0007669"/>
    <property type="project" value="TreeGrafter"/>
</dbReference>
<dbReference type="AlphaFoldDB" id="A0A7V5LKG6"/>
<reference evidence="2" key="1">
    <citation type="journal article" date="2020" name="mSystems">
        <title>Genome- and Community-Level Interaction Insights into Carbon Utilization and Element Cycling Functions of Hydrothermarchaeota in Hydrothermal Sediment.</title>
        <authorList>
            <person name="Zhou Z."/>
            <person name="Liu Y."/>
            <person name="Xu W."/>
            <person name="Pan J."/>
            <person name="Luo Z.H."/>
            <person name="Li M."/>
        </authorList>
    </citation>
    <scope>NUCLEOTIDE SEQUENCE [LARGE SCALE GENOMIC DNA]</scope>
    <source>
        <strain evidence="2">HyVt-76</strain>
    </source>
</reference>
<accession>A0A7V5LKG6</accession>
<comment type="caution">
    <text evidence="2">The sequence shown here is derived from an EMBL/GenBank/DDBJ whole genome shotgun (WGS) entry which is preliminary data.</text>
</comment>
<feature type="domain" description="Ppx/GppA phosphatase N-terminal" evidence="1">
    <location>
        <begin position="1"/>
        <end position="219"/>
    </location>
</feature>
<dbReference type="SUPFAM" id="SSF53067">
    <property type="entry name" value="Actin-like ATPase domain"/>
    <property type="match status" value="2"/>
</dbReference>
<proteinExistence type="predicted"/>
<name>A0A7V5LKG6_CALAY</name>
<gene>
    <name evidence="2" type="ORF">ENL21_07990</name>
</gene>
<sequence>RAHDADEFIRQIEQELQLPVSVLSPQQEATCSYLGAISVIENFKNKRFTVIDVGGGSTEITLGQGQEIVKHASLPVGASRLAEAMDFKVKLGSSDRMGLMQIVKIELEKIAFWNEIDSSRVLVGSGGTITTLAAIHHGMERYDAQRVSQTVLDREQIWKLYYQINDLDLEERLKLPGLEAGREDVITYGTIIYLTIMELRQLPWIRVSARGVRFGYLMKKDW</sequence>
<dbReference type="Pfam" id="PF02541">
    <property type="entry name" value="Ppx-GppA"/>
    <property type="match status" value="1"/>
</dbReference>
<dbReference type="Gene3D" id="3.30.420.150">
    <property type="entry name" value="Exopolyphosphatase. Domain 2"/>
    <property type="match status" value="1"/>
</dbReference>
<dbReference type="InterPro" id="IPR050273">
    <property type="entry name" value="GppA/Ppx_hydrolase"/>
</dbReference>
<evidence type="ECO:0000259" key="1">
    <source>
        <dbReference type="Pfam" id="PF02541"/>
    </source>
</evidence>
<feature type="non-terminal residue" evidence="2">
    <location>
        <position position="1"/>
    </location>
</feature>
<dbReference type="Proteomes" id="UP000886111">
    <property type="component" value="Unassembled WGS sequence"/>
</dbReference>
<dbReference type="PANTHER" id="PTHR30005">
    <property type="entry name" value="EXOPOLYPHOSPHATASE"/>
    <property type="match status" value="1"/>
</dbReference>
<evidence type="ECO:0000313" key="2">
    <source>
        <dbReference type="EMBL" id="HHE55708.1"/>
    </source>
</evidence>
<dbReference type="PANTHER" id="PTHR30005:SF0">
    <property type="entry name" value="RETROGRADE REGULATION PROTEIN 2"/>
    <property type="match status" value="1"/>
</dbReference>